<reference evidence="3" key="2">
    <citation type="submission" date="2015-06" db="UniProtKB">
        <authorList>
            <consortium name="EnsemblMetazoa"/>
        </authorList>
    </citation>
    <scope>IDENTIFICATION</scope>
</reference>
<keyword evidence="4" id="KW-1185">Reference proteome</keyword>
<evidence type="ECO:0000313" key="3">
    <source>
        <dbReference type="EnsemblMetazoa" id="tetur09g04690.1"/>
    </source>
</evidence>
<evidence type="ECO:0008006" key="5">
    <source>
        <dbReference type="Google" id="ProtNLM"/>
    </source>
</evidence>
<name>T1KDY8_TETUR</name>
<dbReference type="EMBL" id="CAEY01002033">
    <property type="status" value="NOT_ANNOTATED_CDS"/>
    <property type="molecule type" value="Genomic_DNA"/>
</dbReference>
<proteinExistence type="predicted"/>
<evidence type="ECO:0000256" key="2">
    <source>
        <dbReference type="SAM" id="SignalP"/>
    </source>
</evidence>
<reference evidence="4" key="1">
    <citation type="submission" date="2011-08" db="EMBL/GenBank/DDBJ databases">
        <authorList>
            <person name="Rombauts S."/>
        </authorList>
    </citation>
    <scope>NUCLEOTIDE SEQUENCE</scope>
    <source>
        <strain evidence="4">London</strain>
    </source>
</reference>
<dbReference type="EnsemblMetazoa" id="tetur09g04690.1">
    <property type="protein sequence ID" value="tetur09g04690.1"/>
    <property type="gene ID" value="tetur09g04690"/>
</dbReference>
<accession>T1KDY8</accession>
<organism evidence="3 4">
    <name type="scientific">Tetranychus urticae</name>
    <name type="common">Two-spotted spider mite</name>
    <dbReference type="NCBI Taxonomy" id="32264"/>
    <lineage>
        <taxon>Eukaryota</taxon>
        <taxon>Metazoa</taxon>
        <taxon>Ecdysozoa</taxon>
        <taxon>Arthropoda</taxon>
        <taxon>Chelicerata</taxon>
        <taxon>Arachnida</taxon>
        <taxon>Acari</taxon>
        <taxon>Acariformes</taxon>
        <taxon>Trombidiformes</taxon>
        <taxon>Prostigmata</taxon>
        <taxon>Eleutherengona</taxon>
        <taxon>Raphignathae</taxon>
        <taxon>Tetranychoidea</taxon>
        <taxon>Tetranychidae</taxon>
        <taxon>Tetranychus</taxon>
    </lineage>
</organism>
<protein>
    <recommendedName>
        <fullName evidence="5">Sema domain-containing protein</fullName>
    </recommendedName>
</protein>
<feature type="chain" id="PRO_5004580591" description="Sema domain-containing protein" evidence="2">
    <location>
        <begin position="23"/>
        <end position="650"/>
    </location>
</feature>
<feature type="transmembrane region" description="Helical" evidence="1">
    <location>
        <begin position="577"/>
        <end position="597"/>
    </location>
</feature>
<keyword evidence="1" id="KW-1133">Transmembrane helix</keyword>
<sequence length="650" mass="74770">MITLFHRHILVFIFIIEMNVTSKVLKQNRLAHHQYLHQIFPVKNSSELYTVYVAGKEFTIKVPASVEDNQYKIMNWKVINSNPKRLMFISGPEAFIMIDEQIIRKLIYPNVDIGSIIVLGNNEALHMPTISNPDTTRSPIDWNYLELLYFNEEEEKIKISEKIPWFDQNDWYFIREWKLLDYIIIETKMYILSKRRLTIYSEGPGQFANEFSIIRLSLDVDTSLLSTAVELHKRVLSSFSAQFLVHLGSIVDENKRYSIIIQETGPVRSASLRCFIPKMEARFKAIGLSCEEVGVCNQLHQHLRSVSIQSKKCGDKPTVDCPFPENLYLTDSIDVALTALREIPVYSLVRTFHTPYPHEFYNVIYSDIDNRLFFCKFQPTSSLICTLGPSHLKIRDFNTDLVLNVINGSTSYVFPVYPLKPSPNVLNYPCDKLGNCFDCIMYGFSLGCIWVDGYFCEQRSVSLVYSQRGFIYNYCKKIVSFSVKHLESKKILEIEFQEVFEPVNRFHQIAILAGPNNDCVDIKMNNTNLTCELNSRTSGYFIVNVTFYNDSYLGITPIIAISNDYISIEATSAWKRMTIIATIVVVVIIIVFCSLFVRSFPKVGEATRTFRSKLSDFIGSSIEAELKSLRSKPAARIAIRPKKLTLKTKK</sequence>
<evidence type="ECO:0000256" key="1">
    <source>
        <dbReference type="SAM" id="Phobius"/>
    </source>
</evidence>
<dbReference type="Proteomes" id="UP000015104">
    <property type="component" value="Unassembled WGS sequence"/>
</dbReference>
<feature type="signal peptide" evidence="2">
    <location>
        <begin position="1"/>
        <end position="22"/>
    </location>
</feature>
<evidence type="ECO:0000313" key="4">
    <source>
        <dbReference type="Proteomes" id="UP000015104"/>
    </source>
</evidence>
<keyword evidence="1" id="KW-0812">Transmembrane</keyword>
<keyword evidence="1" id="KW-0472">Membrane</keyword>
<dbReference type="HOGENOM" id="CLU_421706_0_0_1"/>
<dbReference type="AlphaFoldDB" id="T1KDY8"/>
<keyword evidence="2" id="KW-0732">Signal</keyword>